<sequence length="292" mass="31194">MKELIARASLFSQIEAGHSFWSKEIHELGSLVVYEKLLSGGYGLSKHEKLISALRSTSGEKVIETIFNYGAQLLTPSDLVWPEQLHDLANPPIALVVKGNAQILKTDSLAIVGTRNPTNYGARIAGDFAAGFVDREWAIVSGGAYGIDSYAHKGALIAEGITIAIIACGIDVNYPAGNARLFSEICESGAIVSEFMPGQKALPNRFLIRNRLIAGLSKATLVVEAAFRSGSLRTAREAAEIFRPVMAIPGAINSPTSEGCHRLIGERSAEIVTSVADAVEFVGVHSGQSMRE</sequence>
<dbReference type="InterPro" id="IPR003488">
    <property type="entry name" value="DprA"/>
</dbReference>
<dbReference type="PANTHER" id="PTHR43022:SF1">
    <property type="entry name" value="PROTEIN SMF"/>
    <property type="match status" value="1"/>
</dbReference>
<feature type="domain" description="Smf/DprA SLOG" evidence="2">
    <location>
        <begin position="73"/>
        <end position="282"/>
    </location>
</feature>
<dbReference type="GO" id="GO:0009294">
    <property type="term" value="P:DNA-mediated transformation"/>
    <property type="evidence" value="ECO:0007669"/>
    <property type="project" value="InterPro"/>
</dbReference>
<accession>A0A6J6DJK6</accession>
<dbReference type="SUPFAM" id="SSF102405">
    <property type="entry name" value="MCP/YpsA-like"/>
    <property type="match status" value="1"/>
</dbReference>
<reference evidence="3" key="1">
    <citation type="submission" date="2020-05" db="EMBL/GenBank/DDBJ databases">
        <authorList>
            <person name="Chiriac C."/>
            <person name="Salcher M."/>
            <person name="Ghai R."/>
            <person name="Kavagutti S V."/>
        </authorList>
    </citation>
    <scope>NUCLEOTIDE SEQUENCE</scope>
</reference>
<name>A0A6J6DJK6_9ZZZZ</name>
<proteinExistence type="inferred from homology"/>
<dbReference type="InterPro" id="IPR057666">
    <property type="entry name" value="DrpA_SLOG"/>
</dbReference>
<evidence type="ECO:0000256" key="1">
    <source>
        <dbReference type="ARBA" id="ARBA00006525"/>
    </source>
</evidence>
<dbReference type="Pfam" id="PF02481">
    <property type="entry name" value="DNA_processg_A"/>
    <property type="match status" value="1"/>
</dbReference>
<evidence type="ECO:0000259" key="2">
    <source>
        <dbReference type="Pfam" id="PF02481"/>
    </source>
</evidence>
<evidence type="ECO:0000313" key="3">
    <source>
        <dbReference type="EMBL" id="CAB4563235.1"/>
    </source>
</evidence>
<dbReference type="EMBL" id="CAEZTK010000014">
    <property type="protein sequence ID" value="CAB4563235.1"/>
    <property type="molecule type" value="Genomic_DNA"/>
</dbReference>
<dbReference type="NCBIfam" id="TIGR00732">
    <property type="entry name" value="dprA"/>
    <property type="match status" value="1"/>
</dbReference>
<gene>
    <name evidence="3" type="ORF">UFOPK1643_00320</name>
</gene>
<comment type="similarity">
    <text evidence="1">Belongs to the DprA/Smf family.</text>
</comment>
<dbReference type="AlphaFoldDB" id="A0A6J6DJK6"/>
<dbReference type="PANTHER" id="PTHR43022">
    <property type="entry name" value="PROTEIN SMF"/>
    <property type="match status" value="1"/>
</dbReference>
<protein>
    <submittedName>
        <fullName evidence="3">Unannotated protein</fullName>
    </submittedName>
</protein>
<dbReference type="Gene3D" id="3.40.50.450">
    <property type="match status" value="1"/>
</dbReference>
<organism evidence="3">
    <name type="scientific">freshwater metagenome</name>
    <dbReference type="NCBI Taxonomy" id="449393"/>
    <lineage>
        <taxon>unclassified sequences</taxon>
        <taxon>metagenomes</taxon>
        <taxon>ecological metagenomes</taxon>
    </lineage>
</organism>